<dbReference type="Pfam" id="PF00990">
    <property type="entry name" value="GGDEF"/>
    <property type="match status" value="1"/>
</dbReference>
<keyword evidence="4" id="KW-1185">Reference proteome</keyword>
<dbReference type="InterPro" id="IPR035919">
    <property type="entry name" value="EAL_sf"/>
</dbReference>
<dbReference type="PANTHER" id="PTHR33121:SF71">
    <property type="entry name" value="OXYGEN SENSOR PROTEIN DOSP"/>
    <property type="match status" value="1"/>
</dbReference>
<dbReference type="InterPro" id="IPR043128">
    <property type="entry name" value="Rev_trsase/Diguanyl_cyclase"/>
</dbReference>
<dbReference type="SUPFAM" id="SSF55073">
    <property type="entry name" value="Nucleotide cyclase"/>
    <property type="match status" value="1"/>
</dbReference>
<dbReference type="Gene3D" id="3.20.20.450">
    <property type="entry name" value="EAL domain"/>
    <property type="match status" value="1"/>
</dbReference>
<reference evidence="4" key="1">
    <citation type="submission" date="2023-07" db="EMBL/GenBank/DDBJ databases">
        <title>Shewanella mangrovi sp. nov., an acetaldehyde- degrading bacterium isolated from mangrove sediment.</title>
        <authorList>
            <person name="Liu Y."/>
        </authorList>
    </citation>
    <scope>NUCLEOTIDE SEQUENCE [LARGE SCALE GENOMIC DNA]</scope>
    <source>
        <strain evidence="4">C32</strain>
    </source>
</reference>
<evidence type="ECO:0000313" key="3">
    <source>
        <dbReference type="EMBL" id="MCS4556312.1"/>
    </source>
</evidence>
<dbReference type="InterPro" id="IPR001633">
    <property type="entry name" value="EAL_dom"/>
</dbReference>
<dbReference type="CDD" id="cd01949">
    <property type="entry name" value="GGDEF"/>
    <property type="match status" value="1"/>
</dbReference>
<dbReference type="SUPFAM" id="SSF141868">
    <property type="entry name" value="EAL domain-like"/>
    <property type="match status" value="1"/>
</dbReference>
<evidence type="ECO:0000259" key="2">
    <source>
        <dbReference type="PROSITE" id="PS50887"/>
    </source>
</evidence>
<dbReference type="SMART" id="SM00267">
    <property type="entry name" value="GGDEF"/>
    <property type="match status" value="1"/>
</dbReference>
<dbReference type="PANTHER" id="PTHR33121">
    <property type="entry name" value="CYCLIC DI-GMP PHOSPHODIESTERASE PDEF"/>
    <property type="match status" value="1"/>
</dbReference>
<dbReference type="SMART" id="SM00052">
    <property type="entry name" value="EAL"/>
    <property type="match status" value="1"/>
</dbReference>
<dbReference type="CDD" id="cd01948">
    <property type="entry name" value="EAL"/>
    <property type="match status" value="1"/>
</dbReference>
<feature type="domain" description="GGDEF" evidence="2">
    <location>
        <begin position="99"/>
        <end position="236"/>
    </location>
</feature>
<proteinExistence type="predicted"/>
<dbReference type="Gene3D" id="3.30.70.270">
    <property type="match status" value="1"/>
</dbReference>
<dbReference type="NCBIfam" id="TIGR00254">
    <property type="entry name" value="GGDEF"/>
    <property type="match status" value="1"/>
</dbReference>
<dbReference type="PROSITE" id="PS50883">
    <property type="entry name" value="EAL"/>
    <property type="match status" value="1"/>
</dbReference>
<dbReference type="InterPro" id="IPR029787">
    <property type="entry name" value="Nucleotide_cyclase"/>
</dbReference>
<feature type="domain" description="EAL" evidence="1">
    <location>
        <begin position="235"/>
        <end position="487"/>
    </location>
</feature>
<dbReference type="EMBL" id="JAKOGG010000004">
    <property type="protein sequence ID" value="MCS4556312.1"/>
    <property type="molecule type" value="Genomic_DNA"/>
</dbReference>
<accession>A0ABT2FJ10</accession>
<protein>
    <submittedName>
        <fullName evidence="3">EAL domain-containing protein</fullName>
    </submittedName>
</protein>
<evidence type="ECO:0000259" key="1">
    <source>
        <dbReference type="PROSITE" id="PS50883"/>
    </source>
</evidence>
<gene>
    <name evidence="3" type="ORF">L9G74_07680</name>
</gene>
<dbReference type="InterPro" id="IPR000160">
    <property type="entry name" value="GGDEF_dom"/>
</dbReference>
<name>A0ABT2FJ10_9GAMM</name>
<organism evidence="3 4">
    <name type="scientific">Shewanella electrica</name>
    <dbReference type="NCBI Taxonomy" id="515560"/>
    <lineage>
        <taxon>Bacteria</taxon>
        <taxon>Pseudomonadati</taxon>
        <taxon>Pseudomonadota</taxon>
        <taxon>Gammaproteobacteria</taxon>
        <taxon>Alteromonadales</taxon>
        <taxon>Shewanellaceae</taxon>
        <taxon>Shewanella</taxon>
    </lineage>
</organism>
<dbReference type="Proteomes" id="UP001201549">
    <property type="component" value="Unassembled WGS sequence"/>
</dbReference>
<dbReference type="Pfam" id="PF00563">
    <property type="entry name" value="EAL"/>
    <property type="match status" value="1"/>
</dbReference>
<dbReference type="RefSeq" id="WP_238895714.1">
    <property type="nucleotide sequence ID" value="NZ_JAKOGG010000004.1"/>
</dbReference>
<dbReference type="InterPro" id="IPR050706">
    <property type="entry name" value="Cyclic-di-GMP_PDE-like"/>
</dbReference>
<dbReference type="PROSITE" id="PS50887">
    <property type="entry name" value="GGDEF"/>
    <property type="match status" value="1"/>
</dbReference>
<comment type="caution">
    <text evidence="3">The sequence shown here is derived from an EMBL/GenBank/DDBJ whole genome shotgun (WGS) entry which is preliminary data.</text>
</comment>
<sequence length="496" mass="55437">MIYLLIGVLVLLSLVMAVSIWRHYRLKRFIHRLANHVREQTEHTLPLDFTDVPALMLPLYTAFKALLRQLPANIGRDPLTGLPNRANLKKTLAPLMPLTHGALVLLNIEQFRFVNDLFGFHTGDKVLQAFALRLRQFSSQPRFIARMGGDEFLLFFDTVVEQTQLLTLQQLLQQPYLVGNAPIGLKVKIGVLQLATDHADVSQMLRRVDLALKKATQPPFIAQYQHGDDQANQREMSIINSLPKALQQQQLYLVYQPKQALVSGQCVQAEALMRWEHPELGRISPAEFIPLAECAGMLGVVSDWVLDAAVAQLARWQQQGIRLPLAINLSSSDFEQDVVGKISAKLAEYQVDASLLALELTERTLVANLPDTQQKLRELRALGIKVAIDDFGTGHSSLAYLKDLPVDEIKIDKAFLDDLLINPNALKIMRCSIQLAHQLGFSVTVEGVETAAQRQLLVKLGVDVIQGLIFAKPMRAAELVCHAEKLHLFSNMDGDI</sequence>
<evidence type="ECO:0000313" key="4">
    <source>
        <dbReference type="Proteomes" id="UP001201549"/>
    </source>
</evidence>